<dbReference type="InterPro" id="IPR025714">
    <property type="entry name" value="Methyltranfer_dom"/>
</dbReference>
<dbReference type="PANTHER" id="PTHR45128">
    <property type="entry name" value="METHYLTRANSFERASE TYPE 11"/>
    <property type="match status" value="1"/>
</dbReference>
<dbReference type="InterPro" id="IPR029063">
    <property type="entry name" value="SAM-dependent_MTases_sf"/>
</dbReference>
<dbReference type="InterPro" id="IPR053173">
    <property type="entry name" value="SAM-binding_MTase"/>
</dbReference>
<dbReference type="STRING" id="448386.A0A2V3IC80"/>
<reference evidence="3 4" key="1">
    <citation type="journal article" date="2018" name="Mol. Biol. Evol.">
        <title>Analysis of the draft genome of the red seaweed Gracilariopsis chorda provides insights into genome size evolution in Rhodophyta.</title>
        <authorList>
            <person name="Lee J."/>
            <person name="Yang E.C."/>
            <person name="Graf L."/>
            <person name="Yang J.H."/>
            <person name="Qiu H."/>
            <person name="Zel Zion U."/>
            <person name="Chan C.X."/>
            <person name="Stephens T.G."/>
            <person name="Weber A.P.M."/>
            <person name="Boo G.H."/>
            <person name="Boo S.M."/>
            <person name="Kim K.M."/>
            <person name="Shin Y."/>
            <person name="Jung M."/>
            <person name="Lee S.J."/>
            <person name="Yim H.S."/>
            <person name="Lee J.H."/>
            <person name="Bhattacharya D."/>
            <person name="Yoon H.S."/>
        </authorList>
    </citation>
    <scope>NUCLEOTIDE SEQUENCE [LARGE SCALE GENOMIC DNA]</scope>
    <source>
        <strain evidence="3 4">SKKU-2015</strain>
        <tissue evidence="3">Whole body</tissue>
    </source>
</reference>
<dbReference type="Pfam" id="PF13847">
    <property type="entry name" value="Methyltransf_31"/>
    <property type="match status" value="1"/>
</dbReference>
<accession>A0A2V3IC80</accession>
<dbReference type="Proteomes" id="UP000247409">
    <property type="component" value="Unassembled WGS sequence"/>
</dbReference>
<sequence length="464" mass="51535">MTTSLPNHLRNYLPIYLWKLLTPTKTSKRLVQQQSDLEQEIPDRVDERSEAESSIVESNTEIAKIMLPRSGPVAKEERNMENLRSIQLIKKSDNEGSTGPALLDKDKAEYFGARMLAYLNSGALAMLISIGHKLGLFEAMAKLPAVTSVELAQTTELHERYVREWLAAMYVGGILDLEEKRNSKQQDNRYSLPREHAAFLTWGRGPENVAVLTQYISILSSFEDRTMECFRSGKGIPNSEFGELKSIMAADSAQTIASSLIGWILPLGQSMIVQDLRAGIDVLDVECGTGINLMTMAKEFPKSWFTGYDTNPALIAAAKEAAEKEKLQNVRFKCSQVTDSSESSAYDLVTCFGGLVETGDVKNVVRRIYQALRRGGTFLLQDVASDSDVRANRSHPAGCLLYSISLMFSLPTTIDKTGREEDAVGVMWGNDVALSIIRDVGFKCDGMKRLSDDNCNAFFFCTRD</sequence>
<dbReference type="CDD" id="cd02440">
    <property type="entry name" value="AdoMet_MTases"/>
    <property type="match status" value="1"/>
</dbReference>
<evidence type="ECO:0000313" key="3">
    <source>
        <dbReference type="EMBL" id="PXF39705.1"/>
    </source>
</evidence>
<dbReference type="SUPFAM" id="SSF53335">
    <property type="entry name" value="S-adenosyl-L-methionine-dependent methyltransferases"/>
    <property type="match status" value="1"/>
</dbReference>
<organism evidence="3 4">
    <name type="scientific">Gracilariopsis chorda</name>
    <dbReference type="NCBI Taxonomy" id="448386"/>
    <lineage>
        <taxon>Eukaryota</taxon>
        <taxon>Rhodophyta</taxon>
        <taxon>Florideophyceae</taxon>
        <taxon>Rhodymeniophycidae</taxon>
        <taxon>Gracilariales</taxon>
        <taxon>Gracilariaceae</taxon>
        <taxon>Gracilariopsis</taxon>
    </lineage>
</organism>
<comment type="caution">
    <text evidence="3">The sequence shown here is derived from an EMBL/GenBank/DDBJ whole genome shotgun (WGS) entry which is preliminary data.</text>
</comment>
<dbReference type="OrthoDB" id="506498at2759"/>
<evidence type="ECO:0000259" key="2">
    <source>
        <dbReference type="Pfam" id="PF21320"/>
    </source>
</evidence>
<proteinExistence type="predicted"/>
<dbReference type="Gene3D" id="3.40.50.150">
    <property type="entry name" value="Vaccinia Virus protein VP39"/>
    <property type="match status" value="1"/>
</dbReference>
<gene>
    <name evidence="3" type="ORF">BWQ96_10594</name>
</gene>
<evidence type="ECO:0000259" key="1">
    <source>
        <dbReference type="Pfam" id="PF13847"/>
    </source>
</evidence>
<name>A0A2V3IC80_9FLOR</name>
<dbReference type="AlphaFoldDB" id="A0A2V3IC80"/>
<dbReference type="InterPro" id="IPR048711">
    <property type="entry name" value="WHD_Rv2258c"/>
</dbReference>
<feature type="domain" description="Methyltransferase" evidence="1">
    <location>
        <begin position="278"/>
        <end position="389"/>
    </location>
</feature>
<feature type="domain" description="S-adenosylmethionine-dependent methyltransferase Rv2258c-like winged HTH" evidence="2">
    <location>
        <begin position="122"/>
        <end position="201"/>
    </location>
</feature>
<evidence type="ECO:0000313" key="4">
    <source>
        <dbReference type="Proteomes" id="UP000247409"/>
    </source>
</evidence>
<keyword evidence="4" id="KW-1185">Reference proteome</keyword>
<dbReference type="Pfam" id="PF21320">
    <property type="entry name" value="WHD_Rv2258c"/>
    <property type="match status" value="1"/>
</dbReference>
<dbReference type="EMBL" id="NBIV01000501">
    <property type="protein sequence ID" value="PXF39705.1"/>
    <property type="molecule type" value="Genomic_DNA"/>
</dbReference>
<protein>
    <submittedName>
        <fullName evidence="3">Uncharacterized protein</fullName>
    </submittedName>
</protein>
<dbReference type="PANTHER" id="PTHR45128:SF1">
    <property type="entry name" value="S-ADENOSYLMETHIONINE-DEPENDENT METHYLTRANSFERASE RV2258C"/>
    <property type="match status" value="1"/>
</dbReference>